<comment type="caution">
    <text evidence="2">The sequence shown here is derived from an EMBL/GenBank/DDBJ whole genome shotgun (WGS) entry which is preliminary data.</text>
</comment>
<dbReference type="RefSeq" id="WP_263544624.1">
    <property type="nucleotide sequence ID" value="NZ_JAOVZO020000015.1"/>
</dbReference>
<gene>
    <name evidence="2" type="ORF">OD750_010290</name>
</gene>
<feature type="transmembrane region" description="Helical" evidence="1">
    <location>
        <begin position="48"/>
        <end position="68"/>
    </location>
</feature>
<proteinExistence type="predicted"/>
<dbReference type="AlphaFoldDB" id="A0A9X3YJU9"/>
<evidence type="ECO:0000313" key="3">
    <source>
        <dbReference type="Proteomes" id="UP001139971"/>
    </source>
</evidence>
<reference evidence="2" key="1">
    <citation type="submission" date="2023-02" db="EMBL/GenBank/DDBJ databases">
        <title>Tahibacter soli sp. nov. isolated from soil.</title>
        <authorList>
            <person name="Baek J.H."/>
            <person name="Lee J.K."/>
            <person name="Choi D.G."/>
            <person name="Jeon C.O."/>
        </authorList>
    </citation>
    <scope>NUCLEOTIDE SEQUENCE</scope>
    <source>
        <strain evidence="2">BL</strain>
    </source>
</reference>
<keyword evidence="1" id="KW-0812">Transmembrane</keyword>
<keyword evidence="1" id="KW-0472">Membrane</keyword>
<name>A0A9X3YJU9_9GAMM</name>
<feature type="transmembrane region" description="Helical" evidence="1">
    <location>
        <begin position="20"/>
        <end position="42"/>
    </location>
</feature>
<evidence type="ECO:0008006" key="4">
    <source>
        <dbReference type="Google" id="ProtNLM"/>
    </source>
</evidence>
<dbReference type="EMBL" id="JAOVZO020000015">
    <property type="protein sequence ID" value="MDC8012932.1"/>
    <property type="molecule type" value="Genomic_DNA"/>
</dbReference>
<keyword evidence="1" id="KW-1133">Transmembrane helix</keyword>
<protein>
    <recommendedName>
        <fullName evidence="4">DUF4760 domain-containing protein</fullName>
    </recommendedName>
</protein>
<dbReference type="Proteomes" id="UP001139971">
    <property type="component" value="Unassembled WGS sequence"/>
</dbReference>
<evidence type="ECO:0000313" key="2">
    <source>
        <dbReference type="EMBL" id="MDC8012932.1"/>
    </source>
</evidence>
<sequence>MKMTKRMYSRFTWRQSGDRIAFLVGWGLALLVGGGAVLYAMVTLSDNIVKLAVAVLAAAAGIATAIVAHSLNRVREIEAEQRRRKEENYKSILALVGQYVRNPKGHRDAMASANLGSWIVGSKEVVRLTIEFLDPYSQIYFVFRDEFHQFPPEPVSLRDPAEILHDLLLQMRLELGLEWFRSDDRAVRALFPPPEPDSAGSFKPRN</sequence>
<evidence type="ECO:0000256" key="1">
    <source>
        <dbReference type="SAM" id="Phobius"/>
    </source>
</evidence>
<organism evidence="2 3">
    <name type="scientific">Tahibacter soli</name>
    <dbReference type="NCBI Taxonomy" id="2983605"/>
    <lineage>
        <taxon>Bacteria</taxon>
        <taxon>Pseudomonadati</taxon>
        <taxon>Pseudomonadota</taxon>
        <taxon>Gammaproteobacteria</taxon>
        <taxon>Lysobacterales</taxon>
        <taxon>Rhodanobacteraceae</taxon>
        <taxon>Tahibacter</taxon>
    </lineage>
</organism>
<accession>A0A9X3YJU9</accession>
<keyword evidence="3" id="KW-1185">Reference proteome</keyword>